<dbReference type="AlphaFoldDB" id="A0A8F5QX27"/>
<keyword evidence="10 16" id="KW-1133">Transmembrane helix</keyword>
<evidence type="ECO:0000256" key="7">
    <source>
        <dbReference type="ARBA" id="ARBA00022692"/>
    </source>
</evidence>
<sequence>MMQNLMFFFFIISSFSFSLMNHPLSMGILLMIQTISIALFTGLLTKSFWFSYSLFLIFLGGMLILFMYMTSIASNEMFKFSINLKILTFFFFFFLVFFIFIIFFDFKMIFFNKIFNIDNLSIVEMKNLFLENNLTLNKLYNFPMNIITILLINYLFLTLIATVKITNIFEGPLRPKN</sequence>
<keyword evidence="12 18" id="KW-0496">Mitochondrion</keyword>
<keyword evidence="7 16" id="KW-0812">Transmembrane</keyword>
<keyword evidence="5" id="KW-0813">Transport</keyword>
<dbReference type="PANTHER" id="PTHR11435:SF1">
    <property type="entry name" value="NADH-UBIQUINONE OXIDOREDUCTASE CHAIN 6"/>
    <property type="match status" value="1"/>
</dbReference>
<dbReference type="GO" id="GO:0008137">
    <property type="term" value="F:NADH dehydrogenase (ubiquinone) activity"/>
    <property type="evidence" value="ECO:0007669"/>
    <property type="project" value="UniProtKB-EC"/>
</dbReference>
<feature type="transmembrane region" description="Helical" evidence="16">
    <location>
        <begin position="86"/>
        <end position="106"/>
    </location>
</feature>
<comment type="similarity">
    <text evidence="2">Belongs to the complex I subunit 6 family.</text>
</comment>
<evidence type="ECO:0000256" key="10">
    <source>
        <dbReference type="ARBA" id="ARBA00022989"/>
    </source>
</evidence>
<feature type="signal peptide" evidence="17">
    <location>
        <begin position="1"/>
        <end position="16"/>
    </location>
</feature>
<evidence type="ECO:0000256" key="8">
    <source>
        <dbReference type="ARBA" id="ARBA00022967"/>
    </source>
</evidence>
<accession>A0A8F5QX27</accession>
<evidence type="ECO:0000256" key="5">
    <source>
        <dbReference type="ARBA" id="ARBA00022448"/>
    </source>
</evidence>
<geneLocation type="mitochondrion" evidence="18"/>
<evidence type="ECO:0000256" key="12">
    <source>
        <dbReference type="ARBA" id="ARBA00023128"/>
    </source>
</evidence>
<proteinExistence type="inferred from homology"/>
<keyword evidence="13 16" id="KW-0472">Membrane</keyword>
<evidence type="ECO:0000256" key="14">
    <source>
        <dbReference type="ARBA" id="ARBA00031019"/>
    </source>
</evidence>
<keyword evidence="8" id="KW-1278">Translocase</keyword>
<evidence type="ECO:0000256" key="2">
    <source>
        <dbReference type="ARBA" id="ARBA00005698"/>
    </source>
</evidence>
<comment type="subcellular location">
    <subcellularLocation>
        <location evidence="1">Mitochondrion membrane</location>
        <topology evidence="1">Multi-pass membrane protein</topology>
    </subcellularLocation>
</comment>
<evidence type="ECO:0000256" key="11">
    <source>
        <dbReference type="ARBA" id="ARBA00023027"/>
    </source>
</evidence>
<evidence type="ECO:0000256" key="16">
    <source>
        <dbReference type="SAM" id="Phobius"/>
    </source>
</evidence>
<dbReference type="InterPro" id="IPR050269">
    <property type="entry name" value="ComplexI_Subunit6"/>
</dbReference>
<gene>
    <name evidence="18" type="primary">nad6</name>
</gene>
<dbReference type="EMBL" id="MW770891">
    <property type="protein sequence ID" value="QXN53135.1"/>
    <property type="molecule type" value="Genomic_DNA"/>
</dbReference>
<evidence type="ECO:0000256" key="17">
    <source>
        <dbReference type="SAM" id="SignalP"/>
    </source>
</evidence>
<feature type="transmembrane region" description="Helical" evidence="16">
    <location>
        <begin position="146"/>
        <end position="169"/>
    </location>
</feature>
<evidence type="ECO:0000256" key="4">
    <source>
        <dbReference type="ARBA" id="ARBA00021095"/>
    </source>
</evidence>
<evidence type="ECO:0000256" key="9">
    <source>
        <dbReference type="ARBA" id="ARBA00022982"/>
    </source>
</evidence>
<feature type="chain" id="PRO_5034703260" description="NADH-ubiquinone oxidoreductase chain 6" evidence="17">
    <location>
        <begin position="17"/>
        <end position="177"/>
    </location>
</feature>
<evidence type="ECO:0000256" key="1">
    <source>
        <dbReference type="ARBA" id="ARBA00004225"/>
    </source>
</evidence>
<evidence type="ECO:0000256" key="13">
    <source>
        <dbReference type="ARBA" id="ARBA00023136"/>
    </source>
</evidence>
<keyword evidence="9" id="KW-0249">Electron transport</keyword>
<feature type="transmembrane region" description="Helical" evidence="16">
    <location>
        <begin position="52"/>
        <end position="74"/>
    </location>
</feature>
<keyword evidence="11" id="KW-0520">NAD</keyword>
<evidence type="ECO:0000256" key="6">
    <source>
        <dbReference type="ARBA" id="ARBA00022660"/>
    </source>
</evidence>
<evidence type="ECO:0000256" key="3">
    <source>
        <dbReference type="ARBA" id="ARBA00012944"/>
    </source>
</evidence>
<protein>
    <recommendedName>
        <fullName evidence="4">NADH-ubiquinone oxidoreductase chain 6</fullName>
        <ecNumber evidence="3">7.1.1.2</ecNumber>
    </recommendedName>
    <alternativeName>
        <fullName evidence="14">NADH dehydrogenase subunit 6</fullName>
    </alternativeName>
</protein>
<comment type="catalytic activity">
    <reaction evidence="15">
        <text>a ubiquinone + NADH + 5 H(+)(in) = a ubiquinol + NAD(+) + 4 H(+)(out)</text>
        <dbReference type="Rhea" id="RHEA:29091"/>
        <dbReference type="Rhea" id="RHEA-COMP:9565"/>
        <dbReference type="Rhea" id="RHEA-COMP:9566"/>
        <dbReference type="ChEBI" id="CHEBI:15378"/>
        <dbReference type="ChEBI" id="CHEBI:16389"/>
        <dbReference type="ChEBI" id="CHEBI:17976"/>
        <dbReference type="ChEBI" id="CHEBI:57540"/>
        <dbReference type="ChEBI" id="CHEBI:57945"/>
        <dbReference type="EC" id="7.1.1.2"/>
    </reaction>
</comment>
<organism evidence="18">
    <name type="scientific">Chironomus flaviplumus</name>
    <dbReference type="NCBI Taxonomy" id="586673"/>
    <lineage>
        <taxon>Eukaryota</taxon>
        <taxon>Metazoa</taxon>
        <taxon>Ecdysozoa</taxon>
        <taxon>Arthropoda</taxon>
        <taxon>Hexapoda</taxon>
        <taxon>Insecta</taxon>
        <taxon>Pterygota</taxon>
        <taxon>Neoptera</taxon>
        <taxon>Endopterygota</taxon>
        <taxon>Diptera</taxon>
        <taxon>Nematocera</taxon>
        <taxon>Chironomoidea</taxon>
        <taxon>Chironomidae</taxon>
        <taxon>Chironominae</taxon>
        <taxon>Chironomus</taxon>
    </lineage>
</organism>
<evidence type="ECO:0000313" key="18">
    <source>
        <dbReference type="EMBL" id="QXN53135.1"/>
    </source>
</evidence>
<keyword evidence="17" id="KW-0732">Signal</keyword>
<name>A0A8F5QX27_9DIPT</name>
<keyword evidence="6" id="KW-0679">Respiratory chain</keyword>
<dbReference type="GO" id="GO:0031966">
    <property type="term" value="C:mitochondrial membrane"/>
    <property type="evidence" value="ECO:0007669"/>
    <property type="project" value="UniProtKB-SubCell"/>
</dbReference>
<dbReference type="EC" id="7.1.1.2" evidence="3"/>
<dbReference type="PANTHER" id="PTHR11435">
    <property type="entry name" value="NADH UBIQUINONE OXIDOREDUCTASE SUBUNIT ND6"/>
    <property type="match status" value="1"/>
</dbReference>
<reference evidence="18" key="1">
    <citation type="submission" date="2021-03" db="EMBL/GenBank/DDBJ databases">
        <title>Complete mitochondrial genome of Chironomus flaviplumus (Diptera: Chironomidae) assembled from next-generation sequencing data.</title>
        <authorList>
            <person name="Park K."/>
            <person name="Kwak I.-S."/>
        </authorList>
    </citation>
    <scope>NUCLEOTIDE SEQUENCE</scope>
</reference>
<evidence type="ECO:0000256" key="15">
    <source>
        <dbReference type="ARBA" id="ARBA00049551"/>
    </source>
</evidence>